<reference evidence="2" key="3">
    <citation type="submission" date="2025-09" db="UniProtKB">
        <authorList>
            <consortium name="Ensembl"/>
        </authorList>
    </citation>
    <scope>IDENTIFICATION</scope>
</reference>
<dbReference type="PANTHER" id="PTHR20437">
    <property type="entry name" value="TUMOR NECROSIS FACTOR RECEPTOR SUBFAMILY MEMBER 13/17"/>
    <property type="match status" value="1"/>
</dbReference>
<dbReference type="PANTHER" id="PTHR20437:SF2">
    <property type="entry name" value="TUMOR NECROSIS FACTOR RECEPTOR SUPERFAMILY MEMBER 13C"/>
    <property type="match status" value="1"/>
</dbReference>
<reference evidence="2" key="2">
    <citation type="submission" date="2025-08" db="UniProtKB">
        <authorList>
            <consortium name="Ensembl"/>
        </authorList>
    </citation>
    <scope>IDENTIFICATION</scope>
</reference>
<dbReference type="Ensembl" id="ENSELUT00000097197.1">
    <property type="protein sequence ID" value="ENSELUP00000080399.1"/>
    <property type="gene ID" value="ENSELUG00000036936.1"/>
</dbReference>
<dbReference type="GO" id="GO:0033209">
    <property type="term" value="P:tumor necrosis factor-mediated signaling pathway"/>
    <property type="evidence" value="ECO:0007669"/>
    <property type="project" value="InterPro"/>
</dbReference>
<dbReference type="AlphaFoldDB" id="A0AAY5JVM9"/>
<dbReference type="Proteomes" id="UP000265140">
    <property type="component" value="Chromosome 11"/>
</dbReference>
<dbReference type="InterPro" id="IPR043521">
    <property type="entry name" value="TNFR_13C/17"/>
</dbReference>
<name>A0AAY5JVM9_ESOLU</name>
<keyword evidence="1" id="KW-1133">Transmembrane helix</keyword>
<keyword evidence="3" id="KW-1185">Reference proteome</keyword>
<keyword evidence="1" id="KW-0812">Transmembrane</keyword>
<dbReference type="GeneTree" id="ENSGT01030000235186"/>
<keyword evidence="1" id="KW-0472">Membrane</keyword>
<dbReference type="GO" id="GO:0042102">
    <property type="term" value="P:positive regulation of T cell proliferation"/>
    <property type="evidence" value="ECO:0007669"/>
    <property type="project" value="TreeGrafter"/>
</dbReference>
<organism evidence="2 3">
    <name type="scientific">Esox lucius</name>
    <name type="common">Northern pike</name>
    <dbReference type="NCBI Taxonomy" id="8010"/>
    <lineage>
        <taxon>Eukaryota</taxon>
        <taxon>Metazoa</taxon>
        <taxon>Chordata</taxon>
        <taxon>Craniata</taxon>
        <taxon>Vertebrata</taxon>
        <taxon>Euteleostomi</taxon>
        <taxon>Actinopterygii</taxon>
        <taxon>Neopterygii</taxon>
        <taxon>Teleostei</taxon>
        <taxon>Protacanthopterygii</taxon>
        <taxon>Esociformes</taxon>
        <taxon>Esocidae</taxon>
        <taxon>Esox</taxon>
    </lineage>
</organism>
<accession>A0AAY5JVM9</accession>
<evidence type="ECO:0000313" key="3">
    <source>
        <dbReference type="Proteomes" id="UP000265140"/>
    </source>
</evidence>
<dbReference type="GO" id="GO:0030890">
    <property type="term" value="P:positive regulation of B cell proliferation"/>
    <property type="evidence" value="ECO:0007669"/>
    <property type="project" value="TreeGrafter"/>
</dbReference>
<protein>
    <submittedName>
        <fullName evidence="2">Uncharacterized protein</fullName>
    </submittedName>
</protein>
<evidence type="ECO:0000256" key="1">
    <source>
        <dbReference type="SAM" id="Phobius"/>
    </source>
</evidence>
<reference evidence="2 3" key="1">
    <citation type="submission" date="2020-02" db="EMBL/GenBank/DDBJ databases">
        <title>Esox lucius (northern pike) genome, fEsoLuc1, primary haplotype.</title>
        <authorList>
            <person name="Myers G."/>
            <person name="Karagic N."/>
            <person name="Meyer A."/>
            <person name="Pippel M."/>
            <person name="Reichard M."/>
            <person name="Winkler S."/>
            <person name="Tracey A."/>
            <person name="Sims Y."/>
            <person name="Howe K."/>
            <person name="Rhie A."/>
            <person name="Formenti G."/>
            <person name="Durbin R."/>
            <person name="Fedrigo O."/>
            <person name="Jarvis E.D."/>
        </authorList>
    </citation>
    <scope>NUCLEOTIDE SEQUENCE [LARGE SCALE GENOMIC DNA]</scope>
</reference>
<dbReference type="GO" id="GO:0038023">
    <property type="term" value="F:signaling receptor activity"/>
    <property type="evidence" value="ECO:0007669"/>
    <property type="project" value="InterPro"/>
</dbReference>
<dbReference type="GO" id="GO:0031295">
    <property type="term" value="P:T cell costimulation"/>
    <property type="evidence" value="ECO:0007669"/>
    <property type="project" value="TreeGrafter"/>
</dbReference>
<evidence type="ECO:0000313" key="2">
    <source>
        <dbReference type="Ensembl" id="ENSELUP00000080399.1"/>
    </source>
</evidence>
<proteinExistence type="predicted"/>
<feature type="transmembrane region" description="Helical" evidence="1">
    <location>
        <begin position="57"/>
        <end position="79"/>
    </location>
</feature>
<dbReference type="GO" id="GO:0031296">
    <property type="term" value="P:B cell costimulation"/>
    <property type="evidence" value="ECO:0007669"/>
    <property type="project" value="TreeGrafter"/>
</dbReference>
<dbReference type="GO" id="GO:0009897">
    <property type="term" value="C:external side of plasma membrane"/>
    <property type="evidence" value="ECO:0007669"/>
    <property type="project" value="TreeGrafter"/>
</dbReference>
<sequence length="191" mass="20784">MAKKTCRLGTKWDRLLMDCVRSPLGVPSPPPDLVTELSPVKWSTDGSPQYNPAVNPAVWISVVVVLNGSILALFLWFIIYRKQRRHRRTTVDPEAPETRSKAKPAVETDCKAAAVQSEKEAPPSCCHLNGGPQTYFGQEASTYNRAPGCGPLGEVGSVFMCSSQREHGIPLPATELGDAALVTTKTVQCYD</sequence>